<dbReference type="Gene3D" id="2.180.10.10">
    <property type="entry name" value="RHS repeat-associated core"/>
    <property type="match status" value="1"/>
</dbReference>
<evidence type="ECO:0000313" key="2">
    <source>
        <dbReference type="EMBL" id="SHF59424.1"/>
    </source>
</evidence>
<dbReference type="AlphaFoldDB" id="A0A1M5CXM4"/>
<name>A0A1M5CXM4_9FLAO</name>
<feature type="non-terminal residue" evidence="2">
    <location>
        <position position="1"/>
    </location>
</feature>
<dbReference type="RefSeq" id="WP_073173791.1">
    <property type="nucleotide sequence ID" value="NZ_FQVE01000003.1"/>
</dbReference>
<dbReference type="NCBIfam" id="TIGR03696">
    <property type="entry name" value="Rhs_assc_core"/>
    <property type="match status" value="1"/>
</dbReference>
<dbReference type="Proteomes" id="UP000184108">
    <property type="component" value="Unassembled WGS sequence"/>
</dbReference>
<dbReference type="InterPro" id="IPR050708">
    <property type="entry name" value="T6SS_VgrG/RHS"/>
</dbReference>
<evidence type="ECO:0000259" key="1">
    <source>
        <dbReference type="Pfam" id="PF20041"/>
    </source>
</evidence>
<reference evidence="3" key="1">
    <citation type="submission" date="2016-11" db="EMBL/GenBank/DDBJ databases">
        <authorList>
            <person name="Varghese N."/>
            <person name="Submissions S."/>
        </authorList>
    </citation>
    <scope>NUCLEOTIDE SEQUENCE [LARGE SCALE GENOMIC DNA]</scope>
    <source>
        <strain evidence="3">YR203</strain>
    </source>
</reference>
<protein>
    <submittedName>
        <fullName evidence="2">RHS repeat-associated core domain-containing protein</fullName>
    </submittedName>
</protein>
<accession>A0A1M5CXM4</accession>
<organism evidence="2 3">
    <name type="scientific">Chryseobacterium vrystaatense</name>
    <dbReference type="NCBI Taxonomy" id="307480"/>
    <lineage>
        <taxon>Bacteria</taxon>
        <taxon>Pseudomonadati</taxon>
        <taxon>Bacteroidota</taxon>
        <taxon>Flavobacteriia</taxon>
        <taxon>Flavobacteriales</taxon>
        <taxon>Weeksellaceae</taxon>
        <taxon>Chryseobacterium group</taxon>
        <taxon>Chryseobacterium</taxon>
    </lineage>
</organism>
<proteinExistence type="predicted"/>
<dbReference type="PANTHER" id="PTHR32305:SF15">
    <property type="entry name" value="PROTEIN RHSA-RELATED"/>
    <property type="match status" value="1"/>
</dbReference>
<dbReference type="InterPro" id="IPR045619">
    <property type="entry name" value="DUF6443"/>
</dbReference>
<gene>
    <name evidence="2" type="ORF">SAMN02787073_2411</name>
</gene>
<dbReference type="PANTHER" id="PTHR32305">
    <property type="match status" value="1"/>
</dbReference>
<dbReference type="EMBL" id="FQVE01000003">
    <property type="protein sequence ID" value="SHF59424.1"/>
    <property type="molecule type" value="Genomic_DNA"/>
</dbReference>
<dbReference type="InterPro" id="IPR022385">
    <property type="entry name" value="Rhs_assc_core"/>
</dbReference>
<feature type="domain" description="DUF6443" evidence="1">
    <location>
        <begin position="1"/>
        <end position="68"/>
    </location>
</feature>
<evidence type="ECO:0000313" key="3">
    <source>
        <dbReference type="Proteomes" id="UP000184108"/>
    </source>
</evidence>
<dbReference type="Pfam" id="PF20041">
    <property type="entry name" value="DUF6443"/>
    <property type="match status" value="1"/>
</dbReference>
<sequence length="1109" mass="125048">DAFGRQAKDFLPVPQAGTLNGAIVPSSLANATQPDIYGSEKIFSEKVFQNSPLDRIIAQRSVGNAWEDKPVAFWYDAVTVGDGVRKFTTVTTWENGATKSVLGENWLYTDGQLYKNTVIDEDGNKTIEFKNGRGQLILLRKVVNSADNADTYYIYNEYNQLAFVLPPIAAMRGDIVPNTVKHDELCYQYRYDGRNRLVEKKLPGKGWEYMVYDKADRLILTQDANMRNSGTWLMTKYDQFGRVAYTGTLKDSSSRSNLQNQIANLIIYDARDQTGIVRNGITLYYTNVYFSVDTLLSVNYYDSYPAYSFNPSISDVLGETVLTGTISDGKSTKGLPVMSFVKNIEDDNWTKNYTYYDTRGRAVGSYSINHLGGYTQTESKLDFAGVPQTVITRHKRLKTDTERVITENFIYDHQNRLLVHKHQVDSNPEEILAQNKYNELSQLESKKVGGISLGSALQTVDYKYNIRGWMTQINDPANLGNDLFGYKINYNQVEGLEVPNADYPDLKVKPRYNGNIAEVSWKTRTEENEALKRYGYTYDSLNRLSAGFYQKAGNESAKEYFEKLEYDFNGNITRLKRSAGLPAGNTTALAIDNLRYDYTGNKLIRVTDEQQNTSGYPYVATPGVIGYDNDTGDGNGNMISHPDKGISSIQYNYLNLPQQVIQNSAVTKYTYRADGIKVKKLFKDIETDYLDGFQYKSTKPSEGNSGGLVVVDPDEVAVIKLRIIPTSEGYFDTVINQYIYNFTDHLGNVRLSYSDSNKDGFIQPRQYFWQECETPQSPWDVPNCIDGWKPGEIVEVNNYYPFGLLHNYTATTQNAYQYKYNGKELQETGMYDYGARMYMADIGRWGVIDPLAETSRRWSPYTYAFNNPMRFIDPDGMQNQDITFGKSISKETQNKITSDLEQETGLKLSVGKDGKLSYTEPSDVGGSKTARDMIKGAIDNHRTDYQINSDNARGSSIQEIQGRGETINGKAGYTQVFDLNINTNQIDGFINGASQSLNPLTMGYGMTTLHEVSHKYNNLIDGFVGDDGKEYSATSIYGMQGDNEKKVINVIRTELDNSKGFKLPFGQRKSYSPMDSGGINFSAFSSEAYSKGPLKVDPKTDLYIKIPRK</sequence>